<dbReference type="InterPro" id="IPR019637">
    <property type="entry name" value="DUF2501"/>
</dbReference>
<gene>
    <name evidence="3" type="ORF">ES815_12940</name>
    <name evidence="2" type="ORF">OEZ79_16575</name>
</gene>
<evidence type="ECO:0000313" key="3">
    <source>
        <dbReference type="EMBL" id="QDK19160.1"/>
    </source>
</evidence>
<feature type="signal peptide" evidence="1">
    <location>
        <begin position="1"/>
        <end position="22"/>
    </location>
</feature>
<evidence type="ECO:0000313" key="5">
    <source>
        <dbReference type="Proteomes" id="UP001149314"/>
    </source>
</evidence>
<protein>
    <submittedName>
        <fullName evidence="2">DUF2501 domain-containing protein</fullName>
    </submittedName>
</protein>
<sequence>MKTHFLLSAAVSALLVTGAAQAASSWQDTLNSAASQLSAGNNSTSTTTSQNGGLSLSSLTGLLNSGTESLSASNMNNAAGILEYCAKEKLASMTDATNIKNQVLGKLGLETPQEQQQDTNYLEGIQGLLNANNGEQLNLETIGNTPLAKKVKAQACDFVLKQGLSFIS</sequence>
<reference evidence="2" key="2">
    <citation type="journal article" date="2023" name="Genes Genomics">
        <title>Genomic insights of Leclercia adecarboxylata strains linked to an outbreak in public hospitals in Mexico.</title>
        <authorList>
            <person name="Barrios-Villa E."/>
            <person name="Pacheco-Flores B."/>
            <person name="Lozano-Zarain P."/>
            <person name="Del Campo-Ortega R."/>
            <person name="de Jesus Ascencio-Montiel I."/>
            <person name="Gonzalez-Leon M."/>
            <person name="Camorlinga-Ponce M."/>
            <person name="Gaytan Cervantes F.J."/>
            <person name="Gonzalez Torres C."/>
            <person name="Aguilar E."/>
            <person name="Gonzalez Ibarra J."/>
            <person name="Torres Lopez F.J."/>
            <person name="Rosas-Vargas H."/>
            <person name="Gonzalez-Bonilla C.R."/>
            <person name="Del Carmen Rocha-Gracia R."/>
        </authorList>
    </citation>
    <scope>NUCLEOTIDE SEQUENCE</scope>
    <source>
        <strain evidence="2">Lac40</strain>
    </source>
</reference>
<evidence type="ECO:0000256" key="1">
    <source>
        <dbReference type="SAM" id="SignalP"/>
    </source>
</evidence>
<dbReference type="OrthoDB" id="8565817at2"/>
<accession>A0A514VD87</accession>
<dbReference type="Pfam" id="PF10696">
    <property type="entry name" value="DUF2501"/>
    <property type="match status" value="1"/>
</dbReference>
<dbReference type="EMBL" id="JAOURS010000019">
    <property type="protein sequence ID" value="MDC6639856.1"/>
    <property type="molecule type" value="Genomic_DNA"/>
</dbReference>
<dbReference type="EMBL" id="CP035382">
    <property type="protein sequence ID" value="QDK19160.1"/>
    <property type="molecule type" value="Genomic_DNA"/>
</dbReference>
<keyword evidence="1" id="KW-0732">Signal</keyword>
<evidence type="ECO:0000313" key="2">
    <source>
        <dbReference type="EMBL" id="MDC6639856.1"/>
    </source>
</evidence>
<evidence type="ECO:0000313" key="4">
    <source>
        <dbReference type="Proteomes" id="UP000317812"/>
    </source>
</evidence>
<dbReference type="RefSeq" id="WP_142488133.1">
    <property type="nucleotide sequence ID" value="NZ_CP035382.1"/>
</dbReference>
<dbReference type="NCBIfam" id="NF008666">
    <property type="entry name" value="PRK11667.1-4"/>
    <property type="match status" value="1"/>
</dbReference>
<organism evidence="2 5">
    <name type="scientific">Leclercia adecarboxylata</name>
    <dbReference type="NCBI Taxonomy" id="83655"/>
    <lineage>
        <taxon>Bacteria</taxon>
        <taxon>Pseudomonadati</taxon>
        <taxon>Pseudomonadota</taxon>
        <taxon>Gammaproteobacteria</taxon>
        <taxon>Enterobacterales</taxon>
        <taxon>Enterobacteriaceae</taxon>
        <taxon>Leclercia</taxon>
    </lineage>
</organism>
<dbReference type="Proteomes" id="UP001149314">
    <property type="component" value="Unassembled WGS sequence"/>
</dbReference>
<proteinExistence type="predicted"/>
<dbReference type="AlphaFoldDB" id="A0A514VD87"/>
<dbReference type="Proteomes" id="UP000317812">
    <property type="component" value="Chromosome"/>
</dbReference>
<name>A0A514VD87_9ENTR</name>
<reference evidence="3 4" key="1">
    <citation type="submission" date="2019-01" db="EMBL/GenBank/DDBJ databases">
        <title>Florfenicol resistance in Enterobacteriaceae and whole-genome sequence analysis of florfenicol-resistant Leclercia adecarboxylata strain R25.</title>
        <authorList>
            <person name="Bao Q."/>
            <person name="Ying Y."/>
        </authorList>
    </citation>
    <scope>NUCLEOTIDE SEQUENCE [LARGE SCALE GENOMIC DNA]</scope>
    <source>
        <strain evidence="3 4">R25</strain>
    </source>
</reference>
<feature type="chain" id="PRO_5042377706" evidence="1">
    <location>
        <begin position="23"/>
        <end position="168"/>
    </location>
</feature>